<protein>
    <submittedName>
        <fullName evidence="3">Chemotaxis protein CheD</fullName>
    </submittedName>
</protein>
<feature type="non-terminal residue" evidence="3">
    <location>
        <position position="144"/>
    </location>
</feature>
<comment type="caution">
    <text evidence="3">The sequence shown here is derived from an EMBL/GenBank/DDBJ whole genome shotgun (WGS) entry which is preliminary data.</text>
</comment>
<evidence type="ECO:0000256" key="1">
    <source>
        <dbReference type="ARBA" id="ARBA00022500"/>
    </source>
</evidence>
<organism evidence="3 4">
    <name type="scientific">Lachnoclostridium phytofermentans</name>
    <dbReference type="NCBI Taxonomy" id="66219"/>
    <lineage>
        <taxon>Bacteria</taxon>
        <taxon>Bacillati</taxon>
        <taxon>Bacillota</taxon>
        <taxon>Clostridia</taxon>
        <taxon>Lachnospirales</taxon>
        <taxon>Lachnospiraceae</taxon>
    </lineage>
</organism>
<dbReference type="Gene3D" id="3.30.1330.200">
    <property type="match status" value="1"/>
</dbReference>
<dbReference type="EMBL" id="DPVV01000552">
    <property type="protein sequence ID" value="HCL04054.1"/>
    <property type="molecule type" value="Genomic_DNA"/>
</dbReference>
<dbReference type="InterPro" id="IPR005659">
    <property type="entry name" value="Chemorcpt_Glu_NH3ase_CheD"/>
</dbReference>
<dbReference type="CDD" id="cd16352">
    <property type="entry name" value="CheD"/>
    <property type="match status" value="1"/>
</dbReference>
<gene>
    <name evidence="3" type="ORF">DHW61_16875</name>
</gene>
<accession>A0A3D2XAS4</accession>
<dbReference type="InterPro" id="IPR038592">
    <property type="entry name" value="CheD-like_sf"/>
</dbReference>
<dbReference type="PANTHER" id="PTHR35147">
    <property type="entry name" value="CHEMORECEPTOR GLUTAMINE DEAMIDASE CHED-RELATED"/>
    <property type="match status" value="1"/>
</dbReference>
<proteinExistence type="inferred from homology"/>
<dbReference type="Proteomes" id="UP000262969">
    <property type="component" value="Unassembled WGS sequence"/>
</dbReference>
<dbReference type="SUPFAM" id="SSF64438">
    <property type="entry name" value="CNF1/YfiH-like putative cysteine hydrolases"/>
    <property type="match status" value="1"/>
</dbReference>
<keyword evidence="2" id="KW-0378">Hydrolase</keyword>
<name>A0A3D2XAS4_9FIRM</name>
<evidence type="ECO:0000256" key="2">
    <source>
        <dbReference type="ARBA" id="ARBA00022801"/>
    </source>
</evidence>
<reference evidence="3 4" key="1">
    <citation type="journal article" date="2018" name="Nat. Biotechnol.">
        <title>A standardized bacterial taxonomy based on genome phylogeny substantially revises the tree of life.</title>
        <authorList>
            <person name="Parks D.H."/>
            <person name="Chuvochina M."/>
            <person name="Waite D.W."/>
            <person name="Rinke C."/>
            <person name="Skarshewski A."/>
            <person name="Chaumeil P.A."/>
            <person name="Hugenholtz P."/>
        </authorList>
    </citation>
    <scope>NUCLEOTIDE SEQUENCE [LARGE SCALE GENOMIC DNA]</scope>
    <source>
        <strain evidence="3">UBA11728</strain>
    </source>
</reference>
<dbReference type="InterPro" id="IPR011324">
    <property type="entry name" value="Cytotoxic_necrot_fac-like_cat"/>
</dbReference>
<evidence type="ECO:0000313" key="4">
    <source>
        <dbReference type="Proteomes" id="UP000262969"/>
    </source>
</evidence>
<sequence>MGDMIKVGMADMNVCKPPDSITTLGLGSCVGIVLYDPGKKISGMVHIMLPDSTKIKNNENIAKFADTGIDELIRRLLALGAGRSALVAKIAGGAQMFAFSSNNDMLRVGERNVEATKEKLNSLRIPILAQDTGLNYGRTIEFNP</sequence>
<dbReference type="GO" id="GO:0006935">
    <property type="term" value="P:chemotaxis"/>
    <property type="evidence" value="ECO:0007669"/>
    <property type="project" value="UniProtKB-KW"/>
</dbReference>
<dbReference type="GO" id="GO:0050568">
    <property type="term" value="F:protein-glutamine glutaminase activity"/>
    <property type="evidence" value="ECO:0007669"/>
    <property type="project" value="InterPro"/>
</dbReference>
<dbReference type="Pfam" id="PF03975">
    <property type="entry name" value="CheD"/>
    <property type="match status" value="1"/>
</dbReference>
<dbReference type="HAMAP" id="MF_01440">
    <property type="entry name" value="CheD"/>
    <property type="match status" value="1"/>
</dbReference>
<evidence type="ECO:0000313" key="3">
    <source>
        <dbReference type="EMBL" id="HCL04054.1"/>
    </source>
</evidence>
<dbReference type="AlphaFoldDB" id="A0A3D2XAS4"/>
<keyword evidence="1" id="KW-0145">Chemotaxis</keyword>
<dbReference type="PANTHER" id="PTHR35147:SF1">
    <property type="entry name" value="CHEMORECEPTOR GLUTAMINE DEAMIDASE CHED-RELATED"/>
    <property type="match status" value="1"/>
</dbReference>